<protein>
    <submittedName>
        <fullName evidence="2">Uncharacterized protein</fullName>
    </submittedName>
</protein>
<feature type="compositionally biased region" description="Basic residues" evidence="1">
    <location>
        <begin position="13"/>
        <end position="25"/>
    </location>
</feature>
<reference evidence="2" key="1">
    <citation type="journal article" date="2019" name="bioRxiv">
        <title>The Genome of the Zebra Mussel, Dreissena polymorpha: A Resource for Invasive Species Research.</title>
        <authorList>
            <person name="McCartney M.A."/>
            <person name="Auch B."/>
            <person name="Kono T."/>
            <person name="Mallez S."/>
            <person name="Zhang Y."/>
            <person name="Obille A."/>
            <person name="Becker A."/>
            <person name="Abrahante J.E."/>
            <person name="Garbe J."/>
            <person name="Badalamenti J.P."/>
            <person name="Herman A."/>
            <person name="Mangelson H."/>
            <person name="Liachko I."/>
            <person name="Sullivan S."/>
            <person name="Sone E.D."/>
            <person name="Koren S."/>
            <person name="Silverstein K.A.T."/>
            <person name="Beckman K.B."/>
            <person name="Gohl D.M."/>
        </authorList>
    </citation>
    <scope>NUCLEOTIDE SEQUENCE</scope>
    <source>
        <strain evidence="2">Duluth1</strain>
        <tissue evidence="2">Whole animal</tissue>
    </source>
</reference>
<organism evidence="2 3">
    <name type="scientific">Dreissena polymorpha</name>
    <name type="common">Zebra mussel</name>
    <name type="synonym">Mytilus polymorpha</name>
    <dbReference type="NCBI Taxonomy" id="45954"/>
    <lineage>
        <taxon>Eukaryota</taxon>
        <taxon>Metazoa</taxon>
        <taxon>Spiralia</taxon>
        <taxon>Lophotrochozoa</taxon>
        <taxon>Mollusca</taxon>
        <taxon>Bivalvia</taxon>
        <taxon>Autobranchia</taxon>
        <taxon>Heteroconchia</taxon>
        <taxon>Euheterodonta</taxon>
        <taxon>Imparidentia</taxon>
        <taxon>Neoheterodontei</taxon>
        <taxon>Myida</taxon>
        <taxon>Dreissenoidea</taxon>
        <taxon>Dreissenidae</taxon>
        <taxon>Dreissena</taxon>
    </lineage>
</organism>
<dbReference type="AlphaFoldDB" id="A0A9D4RDK6"/>
<gene>
    <name evidence="2" type="ORF">DPMN_026522</name>
</gene>
<comment type="caution">
    <text evidence="2">The sequence shown here is derived from an EMBL/GenBank/DDBJ whole genome shotgun (WGS) entry which is preliminary data.</text>
</comment>
<feature type="compositionally biased region" description="Basic and acidic residues" evidence="1">
    <location>
        <begin position="1"/>
        <end position="12"/>
    </location>
</feature>
<accession>A0A9D4RDK6</accession>
<feature type="region of interest" description="Disordered" evidence="1">
    <location>
        <begin position="1"/>
        <end position="29"/>
    </location>
</feature>
<evidence type="ECO:0000313" key="2">
    <source>
        <dbReference type="EMBL" id="KAH3863533.1"/>
    </source>
</evidence>
<reference evidence="2" key="2">
    <citation type="submission" date="2020-11" db="EMBL/GenBank/DDBJ databases">
        <authorList>
            <person name="McCartney M.A."/>
            <person name="Auch B."/>
            <person name="Kono T."/>
            <person name="Mallez S."/>
            <person name="Becker A."/>
            <person name="Gohl D.M."/>
            <person name="Silverstein K.A.T."/>
            <person name="Koren S."/>
            <person name="Bechman K.B."/>
            <person name="Herman A."/>
            <person name="Abrahante J.E."/>
            <person name="Garbe J."/>
        </authorList>
    </citation>
    <scope>NUCLEOTIDE SEQUENCE</scope>
    <source>
        <strain evidence="2">Duluth1</strain>
        <tissue evidence="2">Whole animal</tissue>
    </source>
</reference>
<sequence>MKAIQEHQESKIKPKSKKPKAHSKKAAPMSKKYCMTSVLNRNLVAGPSCATLVHSSTESEASDDETDPSQLCCVLKKIPAE</sequence>
<proteinExistence type="predicted"/>
<dbReference type="Proteomes" id="UP000828390">
    <property type="component" value="Unassembled WGS sequence"/>
</dbReference>
<evidence type="ECO:0000256" key="1">
    <source>
        <dbReference type="SAM" id="MobiDB-lite"/>
    </source>
</evidence>
<keyword evidence="3" id="KW-1185">Reference proteome</keyword>
<name>A0A9D4RDK6_DREPO</name>
<evidence type="ECO:0000313" key="3">
    <source>
        <dbReference type="Proteomes" id="UP000828390"/>
    </source>
</evidence>
<dbReference type="EMBL" id="JAIWYP010000002">
    <property type="protein sequence ID" value="KAH3863533.1"/>
    <property type="molecule type" value="Genomic_DNA"/>
</dbReference>